<dbReference type="RefSeq" id="WP_158871085.1">
    <property type="nucleotide sequence ID" value="NZ_CP046401.1"/>
</dbReference>
<dbReference type="SUPFAM" id="SSF109998">
    <property type="entry name" value="Triger factor/SurA peptide-binding domain-like"/>
    <property type="match status" value="1"/>
</dbReference>
<dbReference type="InterPro" id="IPR027304">
    <property type="entry name" value="Trigger_fact/SurA_dom_sf"/>
</dbReference>
<dbReference type="PROSITE" id="PS51257">
    <property type="entry name" value="PROKAR_LIPOPROTEIN"/>
    <property type="match status" value="1"/>
</dbReference>
<gene>
    <name evidence="1" type="ORF">GM418_27755</name>
</gene>
<name>A0A6I6JVY6_9BACT</name>
<sequence length="288" mass="34028">MSDFIKRYGLIILVGLFIFSCNEKGDKGKSVVAEVGDKKLYQNDISSVVPTGIEKEDSTVMADDYIRKWVKKELLIQKAEENLNQEQKSLNKEIEDYRNSLIIYKYKNELIKQRMDTLVTDMQIEEYYDNHQDNFNLSQNIVKAIFIKVPAEFANQDQIKLLCSNTAVEGLNELREYCLQYAKGFDIFTDNWVDFEAVLKNIPHDITDPGEFLKRNTLFELTDEDYYYLVSILDYKLRNEIAPVDFVYENIKNLILNRRKIDFLKQMEENVYTEGIRNNKFKIHKENR</sequence>
<dbReference type="AlphaFoldDB" id="A0A6I6JVY6"/>
<organism evidence="1 2">
    <name type="scientific">Maribellus comscasis</name>
    <dbReference type="NCBI Taxonomy" id="2681766"/>
    <lineage>
        <taxon>Bacteria</taxon>
        <taxon>Pseudomonadati</taxon>
        <taxon>Bacteroidota</taxon>
        <taxon>Bacteroidia</taxon>
        <taxon>Marinilabiliales</taxon>
        <taxon>Prolixibacteraceae</taxon>
        <taxon>Maribellus</taxon>
    </lineage>
</organism>
<accession>A0A6I6JVY6</accession>
<protein>
    <recommendedName>
        <fullName evidence="3">Peptidyl-prolyl cis-trans isomerase</fullName>
    </recommendedName>
</protein>
<dbReference type="EMBL" id="CP046401">
    <property type="protein sequence ID" value="QGY47325.1"/>
    <property type="molecule type" value="Genomic_DNA"/>
</dbReference>
<evidence type="ECO:0000313" key="2">
    <source>
        <dbReference type="Proteomes" id="UP000428260"/>
    </source>
</evidence>
<evidence type="ECO:0008006" key="3">
    <source>
        <dbReference type="Google" id="ProtNLM"/>
    </source>
</evidence>
<keyword evidence="2" id="KW-1185">Reference proteome</keyword>
<proteinExistence type="predicted"/>
<reference evidence="1 2" key="1">
    <citation type="submission" date="2019-11" db="EMBL/GenBank/DDBJ databases">
        <authorList>
            <person name="Zheng R.K."/>
            <person name="Sun C.M."/>
        </authorList>
    </citation>
    <scope>NUCLEOTIDE SEQUENCE [LARGE SCALE GENOMIC DNA]</scope>
    <source>
        <strain evidence="1 2">WC007</strain>
    </source>
</reference>
<evidence type="ECO:0000313" key="1">
    <source>
        <dbReference type="EMBL" id="QGY47325.1"/>
    </source>
</evidence>
<dbReference type="Proteomes" id="UP000428260">
    <property type="component" value="Chromosome"/>
</dbReference>
<dbReference type="KEGG" id="mcos:GM418_27755"/>